<evidence type="ECO:0008006" key="4">
    <source>
        <dbReference type="Google" id="ProtNLM"/>
    </source>
</evidence>
<dbReference type="EMBL" id="VSWC01000131">
    <property type="protein sequence ID" value="KAA1080312.1"/>
    <property type="molecule type" value="Genomic_DNA"/>
</dbReference>
<evidence type="ECO:0000256" key="1">
    <source>
        <dbReference type="SAM" id="SignalP"/>
    </source>
</evidence>
<reference evidence="2 3" key="1">
    <citation type="submission" date="2019-05" db="EMBL/GenBank/DDBJ databases">
        <title>Emergence of the Ug99 lineage of the wheat stem rust pathogen through somatic hybridization.</title>
        <authorList>
            <person name="Li F."/>
            <person name="Upadhyaya N.M."/>
            <person name="Sperschneider J."/>
            <person name="Matny O."/>
            <person name="Nguyen-Phuc H."/>
            <person name="Mago R."/>
            <person name="Raley C."/>
            <person name="Miller M.E."/>
            <person name="Silverstein K.A.T."/>
            <person name="Henningsen E."/>
            <person name="Hirsch C.D."/>
            <person name="Visser B."/>
            <person name="Pretorius Z.A."/>
            <person name="Steffenson B.J."/>
            <person name="Schwessinger B."/>
            <person name="Dodds P.N."/>
            <person name="Figueroa M."/>
        </authorList>
    </citation>
    <scope>NUCLEOTIDE SEQUENCE [LARGE SCALE GENOMIC DNA]</scope>
    <source>
        <strain evidence="2">21-0</strain>
    </source>
</reference>
<protein>
    <recommendedName>
        <fullName evidence="4">Secreted protein</fullName>
    </recommendedName>
</protein>
<feature type="signal peptide" evidence="1">
    <location>
        <begin position="1"/>
        <end position="33"/>
    </location>
</feature>
<accession>A0A5B0MUP6</accession>
<proteinExistence type="predicted"/>
<organism evidence="2 3">
    <name type="scientific">Puccinia graminis f. sp. tritici</name>
    <dbReference type="NCBI Taxonomy" id="56615"/>
    <lineage>
        <taxon>Eukaryota</taxon>
        <taxon>Fungi</taxon>
        <taxon>Dikarya</taxon>
        <taxon>Basidiomycota</taxon>
        <taxon>Pucciniomycotina</taxon>
        <taxon>Pucciniomycetes</taxon>
        <taxon>Pucciniales</taxon>
        <taxon>Pucciniaceae</taxon>
        <taxon>Puccinia</taxon>
    </lineage>
</organism>
<sequence>MFLMNFFQTKHIGLALLPMISLLHIGQVGLADGREVNCKLHFESDDSKADAACWSDENTKFTCPKTSCRSVKYRERHFGQLVYLHCLNEDAAKYDVKVHPRSYHHYPKGDPKWNFVPTGFVAAFDNVSHLWYNCLYDSKKNNQDTYTCSDCKQAS</sequence>
<evidence type="ECO:0000313" key="2">
    <source>
        <dbReference type="EMBL" id="KAA1080312.1"/>
    </source>
</evidence>
<keyword evidence="1" id="KW-0732">Signal</keyword>
<comment type="caution">
    <text evidence="2">The sequence shown here is derived from an EMBL/GenBank/DDBJ whole genome shotgun (WGS) entry which is preliminary data.</text>
</comment>
<name>A0A5B0MUP6_PUCGR</name>
<feature type="chain" id="PRO_5022686601" description="Secreted protein" evidence="1">
    <location>
        <begin position="34"/>
        <end position="155"/>
    </location>
</feature>
<gene>
    <name evidence="2" type="ORF">PGT21_002082</name>
</gene>
<keyword evidence="3" id="KW-1185">Reference proteome</keyword>
<dbReference type="Proteomes" id="UP000324748">
    <property type="component" value="Unassembled WGS sequence"/>
</dbReference>
<dbReference type="AlphaFoldDB" id="A0A5B0MUP6"/>
<evidence type="ECO:0000313" key="3">
    <source>
        <dbReference type="Proteomes" id="UP000324748"/>
    </source>
</evidence>